<keyword evidence="2" id="KW-0723">Serine/threonine-protein kinase</keyword>
<evidence type="ECO:0000256" key="3">
    <source>
        <dbReference type="ARBA" id="ARBA00022679"/>
    </source>
</evidence>
<evidence type="ECO:0000256" key="7">
    <source>
        <dbReference type="PROSITE-ProRule" id="PRU00339"/>
    </source>
</evidence>
<comment type="caution">
    <text evidence="11">The sequence shown here is derived from an EMBL/GenBank/DDBJ whole genome shotgun (WGS) entry which is preliminary data.</text>
</comment>
<proteinExistence type="predicted"/>
<dbReference type="SMART" id="SM00220">
    <property type="entry name" value="S_TKc"/>
    <property type="match status" value="1"/>
</dbReference>
<reference evidence="11 12" key="1">
    <citation type="journal article" date="2017" name="ISME J.">
        <title>Potential for microbial H2 and metal transformations associated with novel bacteria and archaea in deep terrestrial subsurface sediments.</title>
        <authorList>
            <person name="Hernsdorf A.W."/>
            <person name="Amano Y."/>
            <person name="Miyakawa K."/>
            <person name="Ise K."/>
            <person name="Suzuki Y."/>
            <person name="Anantharaman K."/>
            <person name="Probst A."/>
            <person name="Burstein D."/>
            <person name="Thomas B.C."/>
            <person name="Banfield J.F."/>
        </authorList>
    </citation>
    <scope>NUCLEOTIDE SEQUENCE [LARGE SCALE GENOMIC DNA]</scope>
    <source>
        <strain evidence="11">HGW-Wallbacteria-1</strain>
    </source>
</reference>
<dbReference type="Pfam" id="PF00069">
    <property type="entry name" value="Pkinase"/>
    <property type="match status" value="1"/>
</dbReference>
<dbReference type="FunFam" id="1.10.510.10:FF:000021">
    <property type="entry name" value="Serine/threonine protein kinase"/>
    <property type="match status" value="1"/>
</dbReference>
<dbReference type="InterPro" id="IPR000719">
    <property type="entry name" value="Prot_kinase_dom"/>
</dbReference>
<organism evidence="11 12">
    <name type="scientific">Candidatus Wallbacteria bacterium HGW-Wallbacteria-1</name>
    <dbReference type="NCBI Taxonomy" id="2013854"/>
    <lineage>
        <taxon>Bacteria</taxon>
        <taxon>Candidatus Walliibacteriota</taxon>
    </lineage>
</organism>
<evidence type="ECO:0000313" key="12">
    <source>
        <dbReference type="Proteomes" id="UP000233256"/>
    </source>
</evidence>
<dbReference type="PROSITE" id="PS50005">
    <property type="entry name" value="TPR"/>
    <property type="match status" value="1"/>
</dbReference>
<dbReference type="EMBL" id="PGXC01000002">
    <property type="protein sequence ID" value="PKK91626.1"/>
    <property type="molecule type" value="Genomic_DNA"/>
</dbReference>
<evidence type="ECO:0000313" key="11">
    <source>
        <dbReference type="EMBL" id="PKK91626.1"/>
    </source>
</evidence>
<dbReference type="AlphaFoldDB" id="A0A2N1PTI6"/>
<keyword evidence="5" id="KW-0418">Kinase</keyword>
<evidence type="ECO:0000256" key="4">
    <source>
        <dbReference type="ARBA" id="ARBA00022741"/>
    </source>
</evidence>
<dbReference type="InterPro" id="IPR011009">
    <property type="entry name" value="Kinase-like_dom_sf"/>
</dbReference>
<feature type="domain" description="Protein kinase" evidence="10">
    <location>
        <begin position="667"/>
        <end position="919"/>
    </location>
</feature>
<gene>
    <name evidence="11" type="ORF">CVV64_02855</name>
</gene>
<dbReference type="PANTHER" id="PTHR43289:SF6">
    <property type="entry name" value="SERINE_THREONINE-PROTEIN KINASE NEKL-3"/>
    <property type="match status" value="1"/>
</dbReference>
<evidence type="ECO:0000256" key="1">
    <source>
        <dbReference type="ARBA" id="ARBA00012513"/>
    </source>
</evidence>
<dbReference type="InterPro" id="IPR019734">
    <property type="entry name" value="TPR_rpt"/>
</dbReference>
<protein>
    <recommendedName>
        <fullName evidence="1">non-specific serine/threonine protein kinase</fullName>
        <ecNumber evidence="1">2.7.11.1</ecNumber>
    </recommendedName>
</protein>
<keyword evidence="6 8" id="KW-0067">ATP-binding</keyword>
<dbReference type="SUPFAM" id="SSF48452">
    <property type="entry name" value="TPR-like"/>
    <property type="match status" value="2"/>
</dbReference>
<keyword evidence="9" id="KW-0812">Transmembrane</keyword>
<dbReference type="Pfam" id="PF13432">
    <property type="entry name" value="TPR_16"/>
    <property type="match status" value="2"/>
</dbReference>
<name>A0A2N1PTI6_9BACT</name>
<keyword evidence="9" id="KW-1133">Transmembrane helix</keyword>
<feature type="transmembrane region" description="Helical" evidence="9">
    <location>
        <begin position="7"/>
        <end position="28"/>
    </location>
</feature>
<evidence type="ECO:0000256" key="6">
    <source>
        <dbReference type="ARBA" id="ARBA00022840"/>
    </source>
</evidence>
<dbReference type="InterPro" id="IPR011990">
    <property type="entry name" value="TPR-like_helical_dom_sf"/>
</dbReference>
<keyword evidence="7" id="KW-0802">TPR repeat</keyword>
<sequence>MEQDGFLIYIALFLLIFIAASALTWKLWFPVAFPVLEKTLENLRLRNRQASLCLFAARRFPGTFDNDTHLEKLCQYLDEELITPLQMTETLKTMLLHRPENPAALSMLADLYVQSGKKDKAFDIYASLLDIDPGDCETLDRYIELAVSMKGVKGTDKAIAHLEQIQEKYPENTALLKALGPLYQEAVNMNKITEIYGRLMDLEPSYLETYRVLAGIYSHKRIYSESFSLLKRLQTLDSTQISFVLTRIEKLLATESSNDNFTDSLEAFITDRDLLPETRKGLIKIFQNLAKDHPQRYHLFSLHLMNGDKPLAVAALRTAVSAFPNRQDLYSTLLDLQLQISDFEGMADTFRSFLQRNPSQNLAVIKRVQELLPTFDAPALKTLLVEILESDADSAGLMQALSDDNPEGIEDPEILKKMADLCIRRKDVSGAIKLYVRLVELGVDRTRNCEILGNLFLHSGQGKKAREYYDMIITEDSGNVAMAEKLAELCFLDGEHAQGAVYLTRVAEARSDDPVFLFRLGEALFMAGDHAGAINWLTRIPKLDSSMAPYAYNLLGHCNMHTNNVDRAKECFRAIDFRSPDLPDNVKSEFLLKMAGLFEERKLFVDALALAKKAISFNTSDPMAMDMVKRLGALEPRQAAPQQAPQNSPAAQNKQIQSLEEQLADRYTDISELGRGGMGIIYKAIDKKLNRQVALKVLPENLQADPEIFKRFLREAQAAASLNHPNIMQVFDVEEGKPTFIAMEFIDGENLREILRREKRMPVAAVVKMAIQTIQALDYAHSQGIVHRDIKPDNIMLNQAGDAKITDFGLAKIEYASTMTQIGVVMGTEWYMAPEQLRGLDADKRSDIYSFGITLYEILTGRPPFYKGDVAYQHINVDPPTPREKNDAIPEALDKIIMKCIAKKPERRFQNGRIIFDLLRKLS</sequence>
<evidence type="ECO:0000259" key="10">
    <source>
        <dbReference type="PROSITE" id="PS50011"/>
    </source>
</evidence>
<dbReference type="PROSITE" id="PS00108">
    <property type="entry name" value="PROTEIN_KINASE_ST"/>
    <property type="match status" value="1"/>
</dbReference>
<evidence type="ECO:0000256" key="2">
    <source>
        <dbReference type="ARBA" id="ARBA00022527"/>
    </source>
</evidence>
<dbReference type="SUPFAM" id="SSF56112">
    <property type="entry name" value="Protein kinase-like (PK-like)"/>
    <property type="match status" value="1"/>
</dbReference>
<dbReference type="Gene3D" id="1.10.510.10">
    <property type="entry name" value="Transferase(Phosphotransferase) domain 1"/>
    <property type="match status" value="1"/>
</dbReference>
<dbReference type="CDD" id="cd14014">
    <property type="entry name" value="STKc_PknB_like"/>
    <property type="match status" value="1"/>
</dbReference>
<dbReference type="Proteomes" id="UP000233256">
    <property type="component" value="Unassembled WGS sequence"/>
</dbReference>
<feature type="binding site" evidence="8">
    <location>
        <position position="696"/>
    </location>
    <ligand>
        <name>ATP</name>
        <dbReference type="ChEBI" id="CHEBI:30616"/>
    </ligand>
</feature>
<dbReference type="InterPro" id="IPR008271">
    <property type="entry name" value="Ser/Thr_kinase_AS"/>
</dbReference>
<dbReference type="PANTHER" id="PTHR43289">
    <property type="entry name" value="MITOGEN-ACTIVATED PROTEIN KINASE KINASE KINASE 20-RELATED"/>
    <property type="match status" value="1"/>
</dbReference>
<evidence type="ECO:0000256" key="5">
    <source>
        <dbReference type="ARBA" id="ARBA00022777"/>
    </source>
</evidence>
<dbReference type="PROSITE" id="PS00107">
    <property type="entry name" value="PROTEIN_KINASE_ATP"/>
    <property type="match status" value="1"/>
</dbReference>
<evidence type="ECO:0000256" key="8">
    <source>
        <dbReference type="PROSITE-ProRule" id="PRU10141"/>
    </source>
</evidence>
<keyword evidence="3" id="KW-0808">Transferase</keyword>
<dbReference type="SMART" id="SM00028">
    <property type="entry name" value="TPR"/>
    <property type="match status" value="8"/>
</dbReference>
<keyword evidence="4 8" id="KW-0547">Nucleotide-binding</keyword>
<dbReference type="EC" id="2.7.11.1" evidence="1"/>
<evidence type="ECO:0000256" key="9">
    <source>
        <dbReference type="SAM" id="Phobius"/>
    </source>
</evidence>
<dbReference type="PROSITE" id="PS50011">
    <property type="entry name" value="PROTEIN_KINASE_DOM"/>
    <property type="match status" value="1"/>
</dbReference>
<dbReference type="GO" id="GO:0004674">
    <property type="term" value="F:protein serine/threonine kinase activity"/>
    <property type="evidence" value="ECO:0007669"/>
    <property type="project" value="UniProtKB-KW"/>
</dbReference>
<keyword evidence="9" id="KW-0472">Membrane</keyword>
<accession>A0A2N1PTI6</accession>
<dbReference type="GO" id="GO:0005524">
    <property type="term" value="F:ATP binding"/>
    <property type="evidence" value="ECO:0007669"/>
    <property type="project" value="UniProtKB-UniRule"/>
</dbReference>
<dbReference type="Gene3D" id="3.30.200.20">
    <property type="entry name" value="Phosphorylase Kinase, domain 1"/>
    <property type="match status" value="1"/>
</dbReference>
<feature type="repeat" description="TPR" evidence="7">
    <location>
        <begin position="102"/>
        <end position="135"/>
    </location>
</feature>
<dbReference type="Gene3D" id="1.25.40.10">
    <property type="entry name" value="Tetratricopeptide repeat domain"/>
    <property type="match status" value="2"/>
</dbReference>
<dbReference type="Pfam" id="PF13181">
    <property type="entry name" value="TPR_8"/>
    <property type="match status" value="1"/>
</dbReference>
<dbReference type="InterPro" id="IPR017441">
    <property type="entry name" value="Protein_kinase_ATP_BS"/>
</dbReference>